<reference evidence="3 4" key="1">
    <citation type="submission" date="2020-04" db="EMBL/GenBank/DDBJ databases">
        <title>Novosphingobium sp. TW-4 isolated from soil.</title>
        <authorList>
            <person name="Dahal R.H."/>
            <person name="Chaudhary D.K."/>
        </authorList>
    </citation>
    <scope>NUCLEOTIDE SEQUENCE [LARGE SCALE GENOMIC DNA]</scope>
    <source>
        <strain evidence="3 4">TW-4</strain>
    </source>
</reference>
<accession>A0A7Y0BM21</accession>
<dbReference type="InterPro" id="IPR017585">
    <property type="entry name" value="SAF_FlgA"/>
</dbReference>
<feature type="domain" description="Flagella basal body P-ring formation protein FlgA SAF" evidence="2">
    <location>
        <begin position="104"/>
        <end position="163"/>
    </location>
</feature>
<keyword evidence="1" id="KW-0732">Signal</keyword>
<gene>
    <name evidence="3" type="ORF">HHL27_04695</name>
</gene>
<evidence type="ECO:0000259" key="2">
    <source>
        <dbReference type="Pfam" id="PF13144"/>
    </source>
</evidence>
<dbReference type="EMBL" id="JABBGM010000002">
    <property type="protein sequence ID" value="NML92967.1"/>
    <property type="molecule type" value="Genomic_DNA"/>
</dbReference>
<organism evidence="3 4">
    <name type="scientific">Novosphingobium olei</name>
    <dbReference type="NCBI Taxonomy" id="2728851"/>
    <lineage>
        <taxon>Bacteria</taxon>
        <taxon>Pseudomonadati</taxon>
        <taxon>Pseudomonadota</taxon>
        <taxon>Alphaproteobacteria</taxon>
        <taxon>Sphingomonadales</taxon>
        <taxon>Sphingomonadaceae</taxon>
        <taxon>Novosphingobium</taxon>
    </lineage>
</organism>
<dbReference type="Proteomes" id="UP000583556">
    <property type="component" value="Unassembled WGS sequence"/>
</dbReference>
<evidence type="ECO:0000256" key="1">
    <source>
        <dbReference type="SAM" id="SignalP"/>
    </source>
</evidence>
<protein>
    <recommendedName>
        <fullName evidence="2">Flagella basal body P-ring formation protein FlgA SAF domain-containing protein</fullName>
    </recommendedName>
</protein>
<evidence type="ECO:0000313" key="4">
    <source>
        <dbReference type="Proteomes" id="UP000583556"/>
    </source>
</evidence>
<sequence>MFSRRTLTLVAPLAGLLLAAPATAAGFVDPVAIDRAVSEFTGLPIGVPGGAQLPVDRRLRLLPCSAPFALSWRSATHDSVVVQCPDPRGWRIFVAVTGQAQSDAGPAVAKGDAVTIAATGDGFSVSQPGEALDAGPVGAWIRVRTSAKADSMRAKIVRPGLVELPVE</sequence>
<feature type="chain" id="PRO_5031282233" description="Flagella basal body P-ring formation protein FlgA SAF domain-containing protein" evidence="1">
    <location>
        <begin position="25"/>
        <end position="167"/>
    </location>
</feature>
<keyword evidence="4" id="KW-1185">Reference proteome</keyword>
<name>A0A7Y0BM21_9SPHN</name>
<dbReference type="AlphaFoldDB" id="A0A7Y0BM21"/>
<dbReference type="Gene3D" id="2.30.30.760">
    <property type="match status" value="1"/>
</dbReference>
<proteinExistence type="predicted"/>
<dbReference type="Pfam" id="PF13144">
    <property type="entry name" value="ChapFlgA"/>
    <property type="match status" value="1"/>
</dbReference>
<dbReference type="RefSeq" id="WP_169492785.1">
    <property type="nucleotide sequence ID" value="NZ_JABBGM010000002.1"/>
</dbReference>
<feature type="signal peptide" evidence="1">
    <location>
        <begin position="1"/>
        <end position="24"/>
    </location>
</feature>
<comment type="caution">
    <text evidence="3">The sequence shown here is derived from an EMBL/GenBank/DDBJ whole genome shotgun (WGS) entry which is preliminary data.</text>
</comment>
<evidence type="ECO:0000313" key="3">
    <source>
        <dbReference type="EMBL" id="NML92967.1"/>
    </source>
</evidence>